<reference evidence="10 11" key="1">
    <citation type="journal article" date="2014" name="Genome Announc.">
        <title>Draft genome sequence of the pathogenic fungus Scedosporium apiospermum.</title>
        <authorList>
            <person name="Vandeputte P."/>
            <person name="Ghamrawi S."/>
            <person name="Rechenmann M."/>
            <person name="Iltis A."/>
            <person name="Giraud S."/>
            <person name="Fleury M."/>
            <person name="Thornton C."/>
            <person name="Delhaes L."/>
            <person name="Meyer W."/>
            <person name="Papon N."/>
            <person name="Bouchara J.P."/>
        </authorList>
    </citation>
    <scope>NUCLEOTIDE SEQUENCE [LARGE SCALE GENOMIC DNA]</scope>
    <source>
        <strain evidence="10 11">IHEM 14462</strain>
    </source>
</reference>
<organism evidence="10 11">
    <name type="scientific">Pseudallescheria apiosperma</name>
    <name type="common">Scedosporium apiospermum</name>
    <dbReference type="NCBI Taxonomy" id="563466"/>
    <lineage>
        <taxon>Eukaryota</taxon>
        <taxon>Fungi</taxon>
        <taxon>Dikarya</taxon>
        <taxon>Ascomycota</taxon>
        <taxon>Pezizomycotina</taxon>
        <taxon>Sordariomycetes</taxon>
        <taxon>Hypocreomycetidae</taxon>
        <taxon>Microascales</taxon>
        <taxon>Microascaceae</taxon>
        <taxon>Scedosporium</taxon>
    </lineage>
</organism>
<comment type="subcellular location">
    <subcellularLocation>
        <location evidence="1">Membrane</location>
        <topology evidence="1">Multi-pass membrane protein</topology>
    </subcellularLocation>
</comment>
<feature type="transmembrane region" description="Helical" evidence="8">
    <location>
        <begin position="366"/>
        <end position="385"/>
    </location>
</feature>
<sequence>MVAILEIGAFCSSLIVGRVGDIIGRRRTILYGSCIFFVGGAIQTLAMTMFQMMLGRIIAGFGVGMLSTIVPVYQSEISPPHNRGKLACIEFSGNIIGYASSVWVDYFCGFIQSNMSWRIPLFMQCVMGGLLGLGSLIIVESPRWLLDNDHDEEGIVVIANLYGGGDIHNAKARDEYRNIKMDVLLQRQEGERSYADMFRRYRTRVFIAMSAQALAQLNGINVISYYAPYVFESAGWVGHDAILMTGINGITYFLSTIPPWYIVDKWGRRPILLSGAVAMVFALSVIAYYLYLDVKSTPTMVVIFVMIYNAAFGYSWGPIPWLYPPEILPLSIRSKGASLSTATNWAFNWFVGETTPVLQEAIHWRLYLLHAFWCAVSFVVVYFIYPETCGVRLEDMDVLFGDASTAAGTPSLRAETDSLMPTGSPIGSDYRGRPAFTPANAIPELLTGAGVEQVAAAAVADTPRSGRAKTRLSHNGVQSGPEAKLTQSPQISIFSIKTHDLALYSMMATQEVIHAYRHLYRGLLHAVRFSAPARYIARDQLRRAFREPVTISTSATSTTTRSPVLDPEAVKRTIWFLQAAAKDRGLEHKVLKNLLKVAMFRHGKWVSRRKTWRTVQLELSQGKPQDGQEK</sequence>
<feature type="transmembrane region" description="Helical" evidence="8">
    <location>
        <begin position="95"/>
        <end position="113"/>
    </location>
</feature>
<evidence type="ECO:0000256" key="1">
    <source>
        <dbReference type="ARBA" id="ARBA00004141"/>
    </source>
</evidence>
<feature type="transmembrane region" description="Helical" evidence="8">
    <location>
        <begin position="53"/>
        <end position="74"/>
    </location>
</feature>
<dbReference type="GO" id="GO:0005351">
    <property type="term" value="F:carbohydrate:proton symporter activity"/>
    <property type="evidence" value="ECO:0007669"/>
    <property type="project" value="TreeGrafter"/>
</dbReference>
<evidence type="ECO:0000256" key="3">
    <source>
        <dbReference type="ARBA" id="ARBA00022448"/>
    </source>
</evidence>
<dbReference type="PROSITE" id="PS00217">
    <property type="entry name" value="SUGAR_TRANSPORT_2"/>
    <property type="match status" value="1"/>
</dbReference>
<dbReference type="InterPro" id="IPR003663">
    <property type="entry name" value="Sugar/inositol_transpt"/>
</dbReference>
<feature type="transmembrane region" description="Helical" evidence="8">
    <location>
        <begin position="241"/>
        <end position="263"/>
    </location>
</feature>
<feature type="transmembrane region" description="Helical" evidence="8">
    <location>
        <begin position="270"/>
        <end position="291"/>
    </location>
</feature>
<dbReference type="PRINTS" id="PR00171">
    <property type="entry name" value="SUGRTRNSPORT"/>
</dbReference>
<feature type="transmembrane region" description="Helical" evidence="8">
    <location>
        <begin position="119"/>
        <end position="139"/>
    </location>
</feature>
<dbReference type="RefSeq" id="XP_016642871.1">
    <property type="nucleotide sequence ID" value="XM_016787540.1"/>
</dbReference>
<evidence type="ECO:0000313" key="11">
    <source>
        <dbReference type="Proteomes" id="UP000028545"/>
    </source>
</evidence>
<accession>A0A084G6W0</accession>
<dbReference type="InterPro" id="IPR020846">
    <property type="entry name" value="MFS_dom"/>
</dbReference>
<evidence type="ECO:0000313" key="10">
    <source>
        <dbReference type="EMBL" id="KEZ43072.1"/>
    </source>
</evidence>
<dbReference type="PANTHER" id="PTHR48022:SF73">
    <property type="entry name" value="METABOLITE TRANSPORT PROTEIN YDL199C-RELATED"/>
    <property type="match status" value="1"/>
</dbReference>
<dbReference type="InterPro" id="IPR005829">
    <property type="entry name" value="Sugar_transporter_CS"/>
</dbReference>
<dbReference type="Pfam" id="PF00083">
    <property type="entry name" value="Sugar_tr"/>
    <property type="match status" value="1"/>
</dbReference>
<dbReference type="VEuPathDB" id="FungiDB:SAPIO_CDS5156"/>
<evidence type="ECO:0000256" key="6">
    <source>
        <dbReference type="ARBA" id="ARBA00023136"/>
    </source>
</evidence>
<name>A0A084G6W0_PSEDA</name>
<dbReference type="PANTHER" id="PTHR48022">
    <property type="entry name" value="PLASTIDIC GLUCOSE TRANSPORTER 4"/>
    <property type="match status" value="1"/>
</dbReference>
<dbReference type="KEGG" id="sapo:SAPIO_CDS5156"/>
<comment type="caution">
    <text evidence="10">The sequence shown here is derived from an EMBL/GenBank/DDBJ whole genome shotgun (WGS) entry which is preliminary data.</text>
</comment>
<dbReference type="NCBIfam" id="TIGR00879">
    <property type="entry name" value="SP"/>
    <property type="match status" value="1"/>
</dbReference>
<dbReference type="AlphaFoldDB" id="A0A084G6W0"/>
<proteinExistence type="inferred from homology"/>
<dbReference type="InterPro" id="IPR036259">
    <property type="entry name" value="MFS_trans_sf"/>
</dbReference>
<gene>
    <name evidence="10" type="ORF">SAPIO_CDS5156</name>
</gene>
<evidence type="ECO:0000256" key="8">
    <source>
        <dbReference type="SAM" id="Phobius"/>
    </source>
</evidence>
<dbReference type="OrthoDB" id="648285at2759"/>
<feature type="transmembrane region" description="Helical" evidence="8">
    <location>
        <begin position="28"/>
        <end position="47"/>
    </location>
</feature>
<dbReference type="InterPro" id="IPR050360">
    <property type="entry name" value="MFS_Sugar_Transporters"/>
</dbReference>
<dbReference type="EMBL" id="JOWA01000097">
    <property type="protein sequence ID" value="KEZ43072.1"/>
    <property type="molecule type" value="Genomic_DNA"/>
</dbReference>
<dbReference type="GO" id="GO:0016020">
    <property type="term" value="C:membrane"/>
    <property type="evidence" value="ECO:0007669"/>
    <property type="project" value="UniProtKB-SubCell"/>
</dbReference>
<evidence type="ECO:0000256" key="5">
    <source>
        <dbReference type="ARBA" id="ARBA00022989"/>
    </source>
</evidence>
<keyword evidence="4 8" id="KW-0812">Transmembrane</keyword>
<comment type="similarity">
    <text evidence="2 7">Belongs to the major facilitator superfamily. Sugar transporter (TC 2.A.1.1) family.</text>
</comment>
<evidence type="ECO:0000256" key="2">
    <source>
        <dbReference type="ARBA" id="ARBA00010992"/>
    </source>
</evidence>
<evidence type="ECO:0000256" key="4">
    <source>
        <dbReference type="ARBA" id="ARBA00022692"/>
    </source>
</evidence>
<feature type="domain" description="Major facilitator superfamily (MFS) profile" evidence="9">
    <location>
        <begin position="1"/>
        <end position="389"/>
    </location>
</feature>
<dbReference type="SUPFAM" id="SSF103473">
    <property type="entry name" value="MFS general substrate transporter"/>
    <property type="match status" value="1"/>
</dbReference>
<dbReference type="HOGENOM" id="CLU_434222_0_0_1"/>
<dbReference type="Proteomes" id="UP000028545">
    <property type="component" value="Unassembled WGS sequence"/>
</dbReference>
<feature type="transmembrane region" description="Helical" evidence="8">
    <location>
        <begin position="303"/>
        <end position="323"/>
    </location>
</feature>
<dbReference type="PROSITE" id="PS50850">
    <property type="entry name" value="MFS"/>
    <property type="match status" value="1"/>
</dbReference>
<keyword evidence="6 8" id="KW-0472">Membrane</keyword>
<dbReference type="OMA" id="WATYLFY"/>
<dbReference type="Gene3D" id="1.20.1250.20">
    <property type="entry name" value="MFS general substrate transporter like domains"/>
    <property type="match status" value="1"/>
</dbReference>
<dbReference type="FunFam" id="1.20.1250.20:FF:000119">
    <property type="entry name" value="MFS monosaccharide transporter, putative"/>
    <property type="match status" value="1"/>
</dbReference>
<keyword evidence="3 7" id="KW-0813">Transport</keyword>
<evidence type="ECO:0000259" key="9">
    <source>
        <dbReference type="PROSITE" id="PS50850"/>
    </source>
</evidence>
<keyword evidence="5 8" id="KW-1133">Transmembrane helix</keyword>
<keyword evidence="11" id="KW-1185">Reference proteome</keyword>
<dbReference type="InterPro" id="IPR005828">
    <property type="entry name" value="MFS_sugar_transport-like"/>
</dbReference>
<evidence type="ECO:0000256" key="7">
    <source>
        <dbReference type="RuleBase" id="RU003346"/>
    </source>
</evidence>
<protein>
    <recommendedName>
        <fullName evidence="9">Major facilitator superfamily (MFS) profile domain-containing protein</fullName>
    </recommendedName>
</protein>
<feature type="transmembrane region" description="Helical" evidence="8">
    <location>
        <begin position="205"/>
        <end position="229"/>
    </location>
</feature>
<dbReference type="GeneID" id="27724228"/>